<protein>
    <submittedName>
        <fullName evidence="1">M23 family metallopeptidase</fullName>
    </submittedName>
</protein>
<organism evidence="1 2">
    <name type="scientific">Curtobacterium aetherium</name>
    <dbReference type="NCBI Taxonomy" id="2841594"/>
    <lineage>
        <taxon>Bacteria</taxon>
        <taxon>Bacillati</taxon>
        <taxon>Actinomycetota</taxon>
        <taxon>Actinomycetes</taxon>
        <taxon>Micrococcales</taxon>
        <taxon>Microbacteriaceae</taxon>
        <taxon>Curtobacterium</taxon>
    </lineage>
</organism>
<keyword evidence="2" id="KW-1185">Reference proteome</keyword>
<dbReference type="EMBL" id="CP076544">
    <property type="protein sequence ID" value="QWS33099.1"/>
    <property type="molecule type" value="Genomic_DNA"/>
</dbReference>
<accession>A0ACD1E2J9</accession>
<proteinExistence type="predicted"/>
<name>A0ACD1E2J9_9MICO</name>
<gene>
    <name evidence="1" type="ORF">KM842_12685</name>
</gene>
<sequence length="436" mass="44006">MTIPSSLPARPRRRFLAAGVTVVLAAGALVALVPTGAASAASYPTWDDVQAAKHSQAAQASKVSEIEDLIGQLESESSAKRKAAAAAGTAYQTAQTNYDRKALEQRKLQSQADAAETTADASEAQAGQLAAQLGRASSDSVTTDLLTEPSGSGDLLYELGAMSKLTEQADGIYSEASQDRGTAQSLADKSKVAEQALGDLADEAQTKMRAAQGAADQAQAAVAAQTANQDRLEAQLALLTSRTKTTQAGYEKGVRAEKARQARLAAARAAAAAEAAKALPPAATGGVPAAGGPPAGGAAAASGWVRPAAGFQSSPYGLRVDPYTHVYTLHAGVDLAPACYSPIYAAASGTVTFAGNGGGYGNEVILDNGGGISTAYGHVVDGGIMVSAGQHVTAGQQIAQVGSTGWSTGCHLHFETRVNGAAVDPVPFMAARGISV</sequence>
<dbReference type="Proteomes" id="UP000681794">
    <property type="component" value="Chromosome"/>
</dbReference>
<evidence type="ECO:0000313" key="2">
    <source>
        <dbReference type="Proteomes" id="UP000681794"/>
    </source>
</evidence>
<evidence type="ECO:0000313" key="1">
    <source>
        <dbReference type="EMBL" id="QWS33099.1"/>
    </source>
</evidence>
<reference evidence="1" key="1">
    <citation type="submission" date="2021-06" db="EMBL/GenBank/DDBJ databases">
        <authorList>
            <person name="Ellington A.J."/>
            <person name="Bryan N.C."/>
            <person name="Christner B.C."/>
            <person name="Reisch C.R."/>
        </authorList>
    </citation>
    <scope>NUCLEOTIDE SEQUENCE</scope>
    <source>
        <strain evidence="1">L6-1</strain>
    </source>
</reference>